<keyword evidence="3" id="KW-1185">Reference proteome</keyword>
<feature type="transmembrane region" description="Helical" evidence="1">
    <location>
        <begin position="132"/>
        <end position="150"/>
    </location>
</feature>
<dbReference type="PATRIC" id="fig|1331060.3.peg.3375"/>
<accession>T0HJC0</accession>
<evidence type="ECO:0000313" key="2">
    <source>
        <dbReference type="EMBL" id="EQB13122.1"/>
    </source>
</evidence>
<organism evidence="2 3">
    <name type="scientific">Sphingobium lactosutens DS20</name>
    <dbReference type="NCBI Taxonomy" id="1331060"/>
    <lineage>
        <taxon>Bacteria</taxon>
        <taxon>Pseudomonadati</taxon>
        <taxon>Pseudomonadota</taxon>
        <taxon>Alphaproteobacteria</taxon>
        <taxon>Sphingomonadales</taxon>
        <taxon>Sphingomonadaceae</taxon>
        <taxon>Sphingobium</taxon>
    </lineage>
</organism>
<feature type="transmembrane region" description="Helical" evidence="1">
    <location>
        <begin position="222"/>
        <end position="248"/>
    </location>
</feature>
<proteinExistence type="predicted"/>
<feature type="transmembrane region" description="Helical" evidence="1">
    <location>
        <begin position="77"/>
        <end position="94"/>
    </location>
</feature>
<dbReference type="eggNOG" id="COG2885">
    <property type="taxonomic scope" value="Bacteria"/>
</dbReference>
<dbReference type="eggNOG" id="COG1808">
    <property type="taxonomic scope" value="Bacteria"/>
</dbReference>
<feature type="transmembrane region" description="Helical" evidence="1">
    <location>
        <begin position="100"/>
        <end position="120"/>
    </location>
</feature>
<feature type="transmembrane region" description="Helical" evidence="1">
    <location>
        <begin position="170"/>
        <end position="188"/>
    </location>
</feature>
<dbReference type="PANTHER" id="PTHR20992:SF9">
    <property type="entry name" value="AT15442P-RELATED"/>
    <property type="match status" value="1"/>
</dbReference>
<reference evidence="2 3" key="1">
    <citation type="journal article" date="2013" name="Genome Announc.">
        <title>Draft Genome Sequence of Sphingobium lactosutens Strain DS20T, Isolated from a Hexachlorocyclohexane Dumpsite.</title>
        <authorList>
            <person name="Kumar R."/>
            <person name="Dwivedi V."/>
            <person name="Negi V."/>
            <person name="Khurana J.P."/>
            <person name="Lal R."/>
        </authorList>
    </citation>
    <scope>NUCLEOTIDE SEQUENCE [LARGE SCALE GENOMIC DNA]</scope>
    <source>
        <strain evidence="2 3">DS20</strain>
    </source>
</reference>
<feature type="transmembrane region" description="Helical" evidence="1">
    <location>
        <begin position="195"/>
        <end position="216"/>
    </location>
</feature>
<protein>
    <submittedName>
        <fullName evidence="2">Membrane protein</fullName>
    </submittedName>
</protein>
<sequence length="525" mass="56798">MQAIEQVVNDGIAVAAGKPRRARLWRCVMKMQDERPVADPPLWRAVPRWWRGHVIREIDHQAVVDRVREDDGWSPRYAFMILMSAGIAVLGLLLSSPAVVIGAMLISPLMGPIVGLGFALATVDSREIRRTLFTLAVGALIAILFTAFIVLLSPLQTVTAEIAARTRPNLFDLMVALFSALAGAYAMIRGKAGTIVGVAIATALMPPLATVGFGVATLNATVAGGAFLLFFTNFVTIALAAGIMARLYGFGRELSPRQSWMQSVFIGVIFFALAVPLGLSLRQIAWESNAAREARDVIRREFADDARISQLDIDFDARPLSVTASVLTSRYERNATTRASRVLSDMLGQPVALDIEQIRVGEGTDTENAQLLAVQTARREVQGQVDRLTDRLALIAGVDPDAVTIDTGRKRALVRARPLPEAGLATYRVLEQRAAAMAPGWTIEVEPPVLPLPDITLDEDGAPANAETLALALWAAQRVGLPIDMAVRGDDHPALTQPFADRGVDVRLTQGASADRAALRWRITE</sequence>
<gene>
    <name evidence="2" type="ORF">RLDS_17535</name>
</gene>
<comment type="caution">
    <text evidence="2">The sequence shown here is derived from an EMBL/GenBank/DDBJ whole genome shotgun (WGS) entry which is preliminary data.</text>
</comment>
<feature type="transmembrane region" description="Helical" evidence="1">
    <location>
        <begin position="260"/>
        <end position="279"/>
    </location>
</feature>
<keyword evidence="1" id="KW-0472">Membrane</keyword>
<dbReference type="PANTHER" id="PTHR20992">
    <property type="entry name" value="AT15442P-RELATED"/>
    <property type="match status" value="1"/>
</dbReference>
<keyword evidence="1" id="KW-0812">Transmembrane</keyword>
<dbReference type="InterPro" id="IPR005240">
    <property type="entry name" value="DUF389"/>
</dbReference>
<evidence type="ECO:0000256" key="1">
    <source>
        <dbReference type="SAM" id="Phobius"/>
    </source>
</evidence>
<dbReference type="AlphaFoldDB" id="T0HJC0"/>
<dbReference type="EMBL" id="ATDP01000098">
    <property type="protein sequence ID" value="EQB13122.1"/>
    <property type="molecule type" value="Genomic_DNA"/>
</dbReference>
<keyword evidence="1" id="KW-1133">Transmembrane helix</keyword>
<name>T0HJC0_9SPHN</name>
<dbReference type="Pfam" id="PF04087">
    <property type="entry name" value="DUF389"/>
    <property type="match status" value="1"/>
</dbReference>
<evidence type="ECO:0000313" key="3">
    <source>
        <dbReference type="Proteomes" id="UP000015531"/>
    </source>
</evidence>
<dbReference type="Proteomes" id="UP000015531">
    <property type="component" value="Unassembled WGS sequence"/>
</dbReference>